<dbReference type="Pfam" id="PF03845">
    <property type="entry name" value="Spore_permease"/>
    <property type="match status" value="1"/>
</dbReference>
<feature type="transmembrane region" description="Helical" evidence="8">
    <location>
        <begin position="216"/>
        <end position="238"/>
    </location>
</feature>
<evidence type="ECO:0000256" key="2">
    <source>
        <dbReference type="ARBA" id="ARBA00007998"/>
    </source>
</evidence>
<organism evidence="9 10">
    <name type="scientific">Paenibacillus oryzisoli</name>
    <dbReference type="NCBI Taxonomy" id="1850517"/>
    <lineage>
        <taxon>Bacteria</taxon>
        <taxon>Bacillati</taxon>
        <taxon>Bacillota</taxon>
        <taxon>Bacilli</taxon>
        <taxon>Bacillales</taxon>
        <taxon>Paenibacillaceae</taxon>
        <taxon>Paenibacillus</taxon>
    </lineage>
</organism>
<dbReference type="Gene3D" id="1.20.1740.10">
    <property type="entry name" value="Amino acid/polyamine transporter I"/>
    <property type="match status" value="1"/>
</dbReference>
<feature type="transmembrane region" description="Helical" evidence="8">
    <location>
        <begin position="69"/>
        <end position="95"/>
    </location>
</feature>
<comment type="similarity">
    <text evidence="2">Belongs to the amino acid-polyamine-organocation (APC) superfamily. Spore germination protein (SGP) (TC 2.A.3.9) family.</text>
</comment>
<evidence type="ECO:0000256" key="4">
    <source>
        <dbReference type="ARBA" id="ARBA00022544"/>
    </source>
</evidence>
<dbReference type="EMBL" id="LYPB01000036">
    <property type="protein sequence ID" value="OAS23749.1"/>
    <property type="molecule type" value="Genomic_DNA"/>
</dbReference>
<evidence type="ECO:0000256" key="7">
    <source>
        <dbReference type="ARBA" id="ARBA00023136"/>
    </source>
</evidence>
<feature type="transmembrane region" description="Helical" evidence="8">
    <location>
        <begin position="12"/>
        <end position="31"/>
    </location>
</feature>
<comment type="caution">
    <text evidence="9">The sequence shown here is derived from an EMBL/GenBank/DDBJ whole genome shotgun (WGS) entry which is preliminary data.</text>
</comment>
<evidence type="ECO:0000256" key="5">
    <source>
        <dbReference type="ARBA" id="ARBA00022692"/>
    </source>
</evidence>
<feature type="transmembrane region" description="Helical" evidence="8">
    <location>
        <begin position="37"/>
        <end position="57"/>
    </location>
</feature>
<dbReference type="STRING" id="1850517.A8708_08275"/>
<keyword evidence="3" id="KW-0813">Transport</keyword>
<dbReference type="PANTHER" id="PTHR34975:SF2">
    <property type="entry name" value="SPORE GERMINATION PROTEIN A2"/>
    <property type="match status" value="1"/>
</dbReference>
<keyword evidence="6 8" id="KW-1133">Transmembrane helix</keyword>
<feature type="transmembrane region" description="Helical" evidence="8">
    <location>
        <begin position="143"/>
        <end position="163"/>
    </location>
</feature>
<evidence type="ECO:0000256" key="3">
    <source>
        <dbReference type="ARBA" id="ARBA00022448"/>
    </source>
</evidence>
<keyword evidence="7 8" id="KW-0472">Membrane</keyword>
<evidence type="ECO:0000313" key="9">
    <source>
        <dbReference type="EMBL" id="OAS23749.1"/>
    </source>
</evidence>
<accession>A0A198AQC6</accession>
<dbReference type="PANTHER" id="PTHR34975">
    <property type="entry name" value="SPORE GERMINATION PROTEIN A2"/>
    <property type="match status" value="1"/>
</dbReference>
<dbReference type="AlphaFoldDB" id="A0A198AQC6"/>
<keyword evidence="4" id="KW-0309">Germination</keyword>
<comment type="subcellular location">
    <subcellularLocation>
        <location evidence="1">Membrane</location>
        <topology evidence="1">Multi-pass membrane protein</topology>
    </subcellularLocation>
</comment>
<protein>
    <submittedName>
        <fullName evidence="9">Uncharacterized protein</fullName>
    </submittedName>
</protein>
<dbReference type="OrthoDB" id="2078716at2"/>
<evidence type="ECO:0000256" key="6">
    <source>
        <dbReference type="ARBA" id="ARBA00022989"/>
    </source>
</evidence>
<evidence type="ECO:0000256" key="8">
    <source>
        <dbReference type="SAM" id="Phobius"/>
    </source>
</evidence>
<feature type="transmembrane region" description="Helical" evidence="8">
    <location>
        <begin position="183"/>
        <end position="204"/>
    </location>
</feature>
<evidence type="ECO:0000256" key="1">
    <source>
        <dbReference type="ARBA" id="ARBA00004141"/>
    </source>
</evidence>
<dbReference type="InterPro" id="IPR004761">
    <property type="entry name" value="Spore_GerAB"/>
</dbReference>
<dbReference type="GO" id="GO:0016020">
    <property type="term" value="C:membrane"/>
    <property type="evidence" value="ECO:0007669"/>
    <property type="project" value="UniProtKB-SubCell"/>
</dbReference>
<gene>
    <name evidence="9" type="ORF">A8708_08275</name>
</gene>
<keyword evidence="10" id="KW-1185">Reference proteome</keyword>
<feature type="transmembrane region" description="Helical" evidence="8">
    <location>
        <begin position="107"/>
        <end position="131"/>
    </location>
</feature>
<sequence>MSSAHLTTKQIMILLCFTVFGTIFFTLPRTLTQASGHSGWVSILLGSLMVIPLLWLITQIGSSMQGMSIIAYCLSLFGPFFGRVFALLILLPLLFLSGTSIRLVAELFVTLILPETPLELISIMLIVLRYYLAKGGMASIARWGEVVMPGVVIFLIIMFGLSFQKVDTERILPLLNASYMDVFRGALAICSVFSEISVLLFIYPQIKNKSNMFKKLIWIMIIVMFIFEIIFLVTIGTYGSAYTQRLIFPVVELIKDIAIFDFIEHLESIFLALWVFINVSKGALTFYACCIGTRDWFGTQDYKELMLPLSVIMLYISLLPGNIYVSIVSFEIAKGVTFCWYALILLVIVWIAGKLKARRTVNEQNT</sequence>
<reference evidence="9 10" key="1">
    <citation type="submission" date="2016-05" db="EMBL/GenBank/DDBJ databases">
        <title>Paenibacillus sp. 1ZS3-15 nov., isolated from the rhizosphere soil.</title>
        <authorList>
            <person name="Zhang X.X."/>
            <person name="Zhang J."/>
        </authorList>
    </citation>
    <scope>NUCLEOTIDE SEQUENCE [LARGE SCALE GENOMIC DNA]</scope>
    <source>
        <strain evidence="9 10">1ZS3-15</strain>
    </source>
</reference>
<evidence type="ECO:0000313" key="10">
    <source>
        <dbReference type="Proteomes" id="UP000078454"/>
    </source>
</evidence>
<dbReference type="RefSeq" id="WP_068661683.1">
    <property type="nucleotide sequence ID" value="NZ_LYPB01000036.1"/>
</dbReference>
<name>A0A198AQC6_9BACL</name>
<keyword evidence="5 8" id="KW-0812">Transmembrane</keyword>
<dbReference type="Proteomes" id="UP000078454">
    <property type="component" value="Unassembled WGS sequence"/>
</dbReference>
<proteinExistence type="inferred from homology"/>
<feature type="transmembrane region" description="Helical" evidence="8">
    <location>
        <begin position="269"/>
        <end position="293"/>
    </location>
</feature>
<feature type="transmembrane region" description="Helical" evidence="8">
    <location>
        <begin position="305"/>
        <end position="326"/>
    </location>
</feature>
<feature type="transmembrane region" description="Helical" evidence="8">
    <location>
        <begin position="332"/>
        <end position="352"/>
    </location>
</feature>
<dbReference type="GO" id="GO:0009847">
    <property type="term" value="P:spore germination"/>
    <property type="evidence" value="ECO:0007669"/>
    <property type="project" value="InterPro"/>
</dbReference>
<dbReference type="NCBIfam" id="TIGR00912">
    <property type="entry name" value="2A0309"/>
    <property type="match status" value="1"/>
</dbReference>